<comment type="caution">
    <text evidence="2">The sequence shown here is derived from an EMBL/GenBank/DDBJ whole genome shotgun (WGS) entry which is preliminary data.</text>
</comment>
<protein>
    <submittedName>
        <fullName evidence="2">YbaK/EbsC family protein</fullName>
    </submittedName>
</protein>
<dbReference type="InterPro" id="IPR036754">
    <property type="entry name" value="YbaK/aa-tRNA-synt-asso_dom_sf"/>
</dbReference>
<dbReference type="Pfam" id="PF04073">
    <property type="entry name" value="tRNA_edit"/>
    <property type="match status" value="1"/>
</dbReference>
<dbReference type="CDD" id="cd04333">
    <property type="entry name" value="ProX_deacylase"/>
    <property type="match status" value="1"/>
</dbReference>
<gene>
    <name evidence="2" type="ORF">H8D96_04675</name>
</gene>
<proteinExistence type="predicted"/>
<evidence type="ECO:0000313" key="2">
    <source>
        <dbReference type="EMBL" id="MBC8431195.1"/>
    </source>
</evidence>
<organism evidence="2 3">
    <name type="scientific">Candidatus Desulfatibia vada</name>
    <dbReference type="NCBI Taxonomy" id="2841696"/>
    <lineage>
        <taxon>Bacteria</taxon>
        <taxon>Pseudomonadati</taxon>
        <taxon>Thermodesulfobacteriota</taxon>
        <taxon>Desulfobacteria</taxon>
        <taxon>Desulfobacterales</taxon>
        <taxon>Desulfobacterales incertae sedis</taxon>
        <taxon>Candidatus Desulfatibia</taxon>
    </lineage>
</organism>
<sequence>MADELSSSVKKVQDALKGFGLACEVIEMQETTRSAQDAAHALSCDVGQIVKSLLFKGTRSKKPILVVASGANRINTKKLRKILDEPIKMAHADFVLEITGFAIGGVPPLGHAQKSETFIDEDLLQYDEIWAAAGTLNSMFKLTPTDLQTIAGGRVISVK</sequence>
<feature type="domain" description="YbaK/aminoacyl-tRNA synthetase-associated" evidence="1">
    <location>
        <begin position="30"/>
        <end position="149"/>
    </location>
</feature>
<evidence type="ECO:0000313" key="3">
    <source>
        <dbReference type="Proteomes" id="UP000605201"/>
    </source>
</evidence>
<evidence type="ECO:0000259" key="1">
    <source>
        <dbReference type="Pfam" id="PF04073"/>
    </source>
</evidence>
<accession>A0A8J6TQF5</accession>
<dbReference type="SUPFAM" id="SSF55826">
    <property type="entry name" value="YbaK/ProRS associated domain"/>
    <property type="match status" value="1"/>
</dbReference>
<dbReference type="InterPro" id="IPR007214">
    <property type="entry name" value="YbaK/aa-tRNA-synth-assoc-dom"/>
</dbReference>
<reference evidence="2 3" key="1">
    <citation type="submission" date="2020-08" db="EMBL/GenBank/DDBJ databases">
        <title>Bridging the membrane lipid divide: bacteria of the FCB group superphylum have the potential to synthesize archaeal ether lipids.</title>
        <authorList>
            <person name="Villanueva L."/>
            <person name="Von Meijenfeldt F.A.B."/>
            <person name="Westbye A.B."/>
            <person name="Yadav S."/>
            <person name="Hopmans E.C."/>
            <person name="Dutilh B.E."/>
            <person name="Sinninghe Damste J.S."/>
        </authorList>
    </citation>
    <scope>NUCLEOTIDE SEQUENCE [LARGE SCALE GENOMIC DNA]</scope>
    <source>
        <strain evidence="2">NIOZ-UU17</strain>
    </source>
</reference>
<dbReference type="GO" id="GO:0002161">
    <property type="term" value="F:aminoacyl-tRNA deacylase activity"/>
    <property type="evidence" value="ECO:0007669"/>
    <property type="project" value="InterPro"/>
</dbReference>
<dbReference type="Proteomes" id="UP000605201">
    <property type="component" value="Unassembled WGS sequence"/>
</dbReference>
<dbReference type="Gene3D" id="3.90.960.10">
    <property type="entry name" value="YbaK/aminoacyl-tRNA synthetase-associated domain"/>
    <property type="match status" value="1"/>
</dbReference>
<dbReference type="EMBL" id="JACNIG010000122">
    <property type="protein sequence ID" value="MBC8431195.1"/>
    <property type="molecule type" value="Genomic_DNA"/>
</dbReference>
<dbReference type="AlphaFoldDB" id="A0A8J6TQF5"/>
<dbReference type="PANTHER" id="PTHR30411:SF1">
    <property type="entry name" value="CYTOPLASMIC PROTEIN"/>
    <property type="match status" value="1"/>
</dbReference>
<name>A0A8J6TQF5_9BACT</name>
<dbReference type="PANTHER" id="PTHR30411">
    <property type="entry name" value="CYTOPLASMIC PROTEIN"/>
    <property type="match status" value="1"/>
</dbReference>